<feature type="transmembrane region" description="Helical" evidence="1">
    <location>
        <begin position="356"/>
        <end position="375"/>
    </location>
</feature>
<evidence type="ECO:0000313" key="3">
    <source>
        <dbReference type="Proteomes" id="UP000012073"/>
    </source>
</evidence>
<accession>R7QG95</accession>
<feature type="transmembrane region" description="Helical" evidence="1">
    <location>
        <begin position="282"/>
        <end position="304"/>
    </location>
</feature>
<keyword evidence="1" id="KW-0472">Membrane</keyword>
<dbReference type="InterPro" id="IPR050327">
    <property type="entry name" value="Proton-linked_MCT"/>
</dbReference>
<keyword evidence="1" id="KW-1133">Transmembrane helix</keyword>
<dbReference type="InterPro" id="IPR036259">
    <property type="entry name" value="MFS_trans_sf"/>
</dbReference>
<reference evidence="3" key="1">
    <citation type="journal article" date="2013" name="Proc. Natl. Acad. Sci. U.S.A.">
        <title>Genome structure and metabolic features in the red seaweed Chondrus crispus shed light on evolution of the Archaeplastida.</title>
        <authorList>
            <person name="Collen J."/>
            <person name="Porcel B."/>
            <person name="Carre W."/>
            <person name="Ball S.G."/>
            <person name="Chaparro C."/>
            <person name="Tonon T."/>
            <person name="Barbeyron T."/>
            <person name="Michel G."/>
            <person name="Noel B."/>
            <person name="Valentin K."/>
            <person name="Elias M."/>
            <person name="Artiguenave F."/>
            <person name="Arun A."/>
            <person name="Aury J.M."/>
            <person name="Barbosa-Neto J.F."/>
            <person name="Bothwell J.H."/>
            <person name="Bouget F.Y."/>
            <person name="Brillet L."/>
            <person name="Cabello-Hurtado F."/>
            <person name="Capella-Gutierrez S."/>
            <person name="Charrier B."/>
            <person name="Cladiere L."/>
            <person name="Cock J.M."/>
            <person name="Coelho S.M."/>
            <person name="Colleoni C."/>
            <person name="Czjzek M."/>
            <person name="Da Silva C."/>
            <person name="Delage L."/>
            <person name="Denoeud F."/>
            <person name="Deschamps P."/>
            <person name="Dittami S.M."/>
            <person name="Gabaldon T."/>
            <person name="Gachon C.M."/>
            <person name="Groisillier A."/>
            <person name="Herve C."/>
            <person name="Jabbari K."/>
            <person name="Katinka M."/>
            <person name="Kloareg B."/>
            <person name="Kowalczyk N."/>
            <person name="Labadie K."/>
            <person name="Leblanc C."/>
            <person name="Lopez P.J."/>
            <person name="McLachlan D.H."/>
            <person name="Meslet-Cladiere L."/>
            <person name="Moustafa A."/>
            <person name="Nehr Z."/>
            <person name="Nyvall Collen P."/>
            <person name="Panaud O."/>
            <person name="Partensky F."/>
            <person name="Poulain J."/>
            <person name="Rensing S.A."/>
            <person name="Rousvoal S."/>
            <person name="Samson G."/>
            <person name="Symeonidi A."/>
            <person name="Weissenbach J."/>
            <person name="Zambounis A."/>
            <person name="Wincker P."/>
            <person name="Boyen C."/>
        </authorList>
    </citation>
    <scope>NUCLEOTIDE SEQUENCE [LARGE SCALE GENOMIC DNA]</scope>
    <source>
        <strain evidence="3">cv. Stackhouse</strain>
    </source>
</reference>
<feature type="transmembrane region" description="Helical" evidence="1">
    <location>
        <begin position="256"/>
        <end position="276"/>
    </location>
</feature>
<dbReference type="Proteomes" id="UP000012073">
    <property type="component" value="Unassembled WGS sequence"/>
</dbReference>
<dbReference type="PANTHER" id="PTHR11360:SF284">
    <property type="entry name" value="EG:103B4.3 PROTEIN-RELATED"/>
    <property type="match status" value="1"/>
</dbReference>
<feature type="transmembrane region" description="Helical" evidence="1">
    <location>
        <begin position="60"/>
        <end position="81"/>
    </location>
</feature>
<feature type="transmembrane region" description="Helical" evidence="1">
    <location>
        <begin position="316"/>
        <end position="336"/>
    </location>
</feature>
<dbReference type="SUPFAM" id="SSF103473">
    <property type="entry name" value="MFS general substrate transporter"/>
    <property type="match status" value="1"/>
</dbReference>
<feature type="transmembrane region" description="Helical" evidence="1">
    <location>
        <begin position="183"/>
        <end position="204"/>
    </location>
</feature>
<feature type="transmembrane region" description="Helical" evidence="1">
    <location>
        <begin position="93"/>
        <end position="114"/>
    </location>
</feature>
<feature type="transmembrane region" description="Helical" evidence="1">
    <location>
        <begin position="35"/>
        <end position="54"/>
    </location>
</feature>
<dbReference type="PANTHER" id="PTHR11360">
    <property type="entry name" value="MONOCARBOXYLATE TRANSPORTER"/>
    <property type="match status" value="1"/>
</dbReference>
<feature type="transmembrane region" description="Helical" evidence="1">
    <location>
        <begin position="126"/>
        <end position="147"/>
    </location>
</feature>
<dbReference type="EMBL" id="HG001815">
    <property type="protein sequence ID" value="CDF37099.1"/>
    <property type="molecule type" value="Genomic_DNA"/>
</dbReference>
<gene>
    <name evidence="2" type="ORF">CHC_T00005324001</name>
</gene>
<keyword evidence="1" id="KW-0812">Transmembrane</keyword>
<dbReference type="RefSeq" id="XP_005716918.1">
    <property type="nucleotide sequence ID" value="XM_005716861.1"/>
</dbReference>
<dbReference type="Gramene" id="CDF37099">
    <property type="protein sequence ID" value="CDF37099"/>
    <property type="gene ID" value="CHC_T00005324001"/>
</dbReference>
<dbReference type="KEGG" id="ccp:CHC_T00005324001"/>
<name>R7QG95_CHOCR</name>
<keyword evidence="3" id="KW-1185">Reference proteome</keyword>
<dbReference type="GeneID" id="17324635"/>
<evidence type="ECO:0000313" key="2">
    <source>
        <dbReference type="EMBL" id="CDF37099.1"/>
    </source>
</evidence>
<dbReference type="AlphaFoldDB" id="R7QG95"/>
<evidence type="ECO:0008006" key="4">
    <source>
        <dbReference type="Google" id="ProtNLM"/>
    </source>
</evidence>
<protein>
    <recommendedName>
        <fullName evidence="4">Major facilitator superfamily (MFS) profile domain-containing protein</fullName>
    </recommendedName>
</protein>
<proteinExistence type="predicted"/>
<organism evidence="2 3">
    <name type="scientific">Chondrus crispus</name>
    <name type="common">Carrageen Irish moss</name>
    <name type="synonym">Polymorpha crispa</name>
    <dbReference type="NCBI Taxonomy" id="2769"/>
    <lineage>
        <taxon>Eukaryota</taxon>
        <taxon>Rhodophyta</taxon>
        <taxon>Florideophyceae</taxon>
        <taxon>Rhodymeniophycidae</taxon>
        <taxon>Gigartinales</taxon>
        <taxon>Gigartinaceae</taxon>
        <taxon>Chondrus</taxon>
    </lineage>
</organism>
<evidence type="ECO:0000256" key="1">
    <source>
        <dbReference type="SAM" id="Phobius"/>
    </source>
</evidence>
<dbReference type="OrthoDB" id="12524at2759"/>
<sequence>MPVMLLVGVVLSGEEENTRYAALPMRFSKTQKIRIASAIGSLLFGTIGLGGIGVSMGSKSLMIIAVTLQGIPFAIYYLISLELLAAWSPARPGLAVGLGNLAYGLGTIAFSGLFEYLLERVKCSTALFITGIALVFFSAPSIALLSWPCKKCSTQGGFPESYADVDDEGELISWRKLPFLIPFWHYVLAIFAGQTGYAFIPYFFNIGRSFGMSSTTVIRSYQIAITCSTVFRLLVGVLSDCLKWGNGFFSIGSKNVTLLLFIMQSFSYIALISFSQTLNYDGFVFSASVILMVFAGVAVESAVLARDIFSPSNSSLIFGVGASIAMGIGEVMSGKIMAAVDLSARSAELSPEKYNMFYVIGVVLSIQGFLVCIMLRRYKAPRRSIVTYSETVLNGVTALKADEASSLSTLYGAVQREETPL</sequence>